<dbReference type="Proteomes" id="UP000195569">
    <property type="component" value="Unassembled WGS sequence"/>
</dbReference>
<name>A0A1N7RZC7_9BURK</name>
<keyword evidence="2" id="KW-1185">Reference proteome</keyword>
<accession>A0A1N7RZC7</accession>
<reference evidence="1" key="1">
    <citation type="submission" date="2016-12" db="EMBL/GenBank/DDBJ databases">
        <authorList>
            <person name="Moulin L."/>
        </authorList>
    </citation>
    <scope>NUCLEOTIDE SEQUENCE [LARGE SCALE GENOMIC DNA]</scope>
    <source>
        <strain evidence="1">STM 7183</strain>
    </source>
</reference>
<evidence type="ECO:0000313" key="1">
    <source>
        <dbReference type="EMBL" id="SIT40478.1"/>
    </source>
</evidence>
<evidence type="ECO:0000313" key="2">
    <source>
        <dbReference type="Proteomes" id="UP000195569"/>
    </source>
</evidence>
<organism evidence="1 2">
    <name type="scientific">Paraburkholderia piptadeniae</name>
    <dbReference type="NCBI Taxonomy" id="1701573"/>
    <lineage>
        <taxon>Bacteria</taxon>
        <taxon>Pseudomonadati</taxon>
        <taxon>Pseudomonadota</taxon>
        <taxon>Betaproteobacteria</taxon>
        <taxon>Burkholderiales</taxon>
        <taxon>Burkholderiaceae</taxon>
        <taxon>Paraburkholderia</taxon>
    </lineage>
</organism>
<protein>
    <submittedName>
        <fullName evidence="1">Uncharacterized protein</fullName>
    </submittedName>
</protein>
<sequence>MSRKYPGCQESREWIGNSHFGNEAIHAGCMNGLECVEGLSCVGGSDQRLEHPGDARMSVPPTTRTLAAFTAA</sequence>
<comment type="caution">
    <text evidence="1">The sequence shown here is derived from an EMBL/GenBank/DDBJ whole genome shotgun (WGS) entry which is preliminary data.</text>
</comment>
<dbReference type="EMBL" id="CYGY02000024">
    <property type="protein sequence ID" value="SIT40478.1"/>
    <property type="molecule type" value="Genomic_DNA"/>
</dbReference>
<gene>
    <name evidence="1" type="ORF">BN2476_240178</name>
</gene>
<proteinExistence type="predicted"/>
<dbReference type="AlphaFoldDB" id="A0A1N7RZC7"/>